<gene>
    <name evidence="15" type="ORF">UV8b_03271</name>
    <name evidence="14" type="ORF">UVI_02029880</name>
</gene>
<dbReference type="HOGENOM" id="CLU_013691_3_0_1"/>
<evidence type="ECO:0000256" key="2">
    <source>
        <dbReference type="ARBA" id="ARBA00009928"/>
    </source>
</evidence>
<dbReference type="OrthoDB" id="6132182at2759"/>
<feature type="signal peptide" evidence="11">
    <location>
        <begin position="1"/>
        <end position="18"/>
    </location>
</feature>
<reference evidence="17" key="2">
    <citation type="journal article" date="2016" name="Genome Announc.">
        <title>Genome sequence of Ustilaginoidea virens IPU010, a rice pathogenic fungus causing false smut.</title>
        <authorList>
            <person name="Kumagai T."/>
            <person name="Ishii T."/>
            <person name="Terai G."/>
            <person name="Umemura M."/>
            <person name="Machida M."/>
            <person name="Asai K."/>
        </authorList>
    </citation>
    <scope>NUCLEOTIDE SEQUENCE [LARGE SCALE GENOMIC DNA]</scope>
    <source>
        <strain evidence="17">IPU010</strain>
    </source>
</reference>
<dbReference type="InterPro" id="IPR002227">
    <property type="entry name" value="Tyrosinase_Cu-bd"/>
</dbReference>
<dbReference type="EMBL" id="BBTG02000013">
    <property type="protein sequence ID" value="GAO18831.1"/>
    <property type="molecule type" value="Genomic_DNA"/>
</dbReference>
<dbReference type="STRING" id="1159556.A0A063BRM1"/>
<dbReference type="InterPro" id="IPR050316">
    <property type="entry name" value="Tyrosinase/Hemocyanin"/>
</dbReference>
<dbReference type="SUPFAM" id="SSF48056">
    <property type="entry name" value="Di-copper centre-containing domain"/>
    <property type="match status" value="1"/>
</dbReference>
<dbReference type="GO" id="GO:0004503">
    <property type="term" value="F:tyrosinase activity"/>
    <property type="evidence" value="ECO:0007669"/>
    <property type="project" value="UniProtKB-EC"/>
</dbReference>
<dbReference type="KEGG" id="uvi:66064049"/>
<dbReference type="InterPro" id="IPR008922">
    <property type="entry name" value="Di-copper_centre_dom_sf"/>
</dbReference>
<organism evidence="14 17">
    <name type="scientific">Ustilaginoidea virens</name>
    <name type="common">Rice false smut fungus</name>
    <name type="synonym">Villosiclava virens</name>
    <dbReference type="NCBI Taxonomy" id="1159556"/>
    <lineage>
        <taxon>Eukaryota</taxon>
        <taxon>Fungi</taxon>
        <taxon>Dikarya</taxon>
        <taxon>Ascomycota</taxon>
        <taxon>Pezizomycotina</taxon>
        <taxon>Sordariomycetes</taxon>
        <taxon>Hypocreomycetidae</taxon>
        <taxon>Hypocreales</taxon>
        <taxon>Clavicipitaceae</taxon>
        <taxon>Ustilaginoidea</taxon>
    </lineage>
</organism>
<name>A0A063BRM1_USTVR</name>
<dbReference type="InterPro" id="IPR041640">
    <property type="entry name" value="Tyrosinase_C"/>
</dbReference>
<evidence type="ECO:0000256" key="6">
    <source>
        <dbReference type="ARBA" id="ARBA00023008"/>
    </source>
</evidence>
<comment type="cofactor">
    <cofactor evidence="1">
        <name>Cu(2+)</name>
        <dbReference type="ChEBI" id="CHEBI:29036"/>
    </cofactor>
</comment>
<evidence type="ECO:0000256" key="4">
    <source>
        <dbReference type="ARBA" id="ARBA00022723"/>
    </source>
</evidence>
<dbReference type="Pfam" id="PF18132">
    <property type="entry name" value="Tyrosinase_C"/>
    <property type="match status" value="1"/>
</dbReference>
<keyword evidence="4" id="KW-0479">Metal-binding</keyword>
<comment type="catalytic activity">
    <reaction evidence="10">
        <text>L-tyrosine + O2 = L-dopaquinone + H2O</text>
        <dbReference type="Rhea" id="RHEA:18117"/>
        <dbReference type="ChEBI" id="CHEBI:15377"/>
        <dbReference type="ChEBI" id="CHEBI:15379"/>
        <dbReference type="ChEBI" id="CHEBI:57924"/>
        <dbReference type="ChEBI" id="CHEBI:58315"/>
        <dbReference type="EC" id="1.14.18.1"/>
    </reaction>
</comment>
<evidence type="ECO:0000256" key="8">
    <source>
        <dbReference type="ARBA" id="ARBA00023101"/>
    </source>
</evidence>
<keyword evidence="11" id="KW-0732">Signal</keyword>
<reference evidence="14" key="1">
    <citation type="journal article" date="2016" name="Genome Announc.">
        <title>Genome Sequence of Ustilaginoidea virens IPU010, a Rice Pathogenic Fungus Causing False Smut.</title>
        <authorList>
            <person name="Kumagai T."/>
            <person name="Ishii T."/>
            <person name="Terai G."/>
            <person name="Umemura M."/>
            <person name="Machida M."/>
            <person name="Asai K."/>
        </authorList>
    </citation>
    <scope>NUCLEOTIDE SEQUENCE [LARGE SCALE GENOMIC DNA]</scope>
    <source>
        <strain evidence="14">IPU010</strain>
    </source>
</reference>
<dbReference type="PANTHER" id="PTHR11474">
    <property type="entry name" value="TYROSINASE FAMILY MEMBER"/>
    <property type="match status" value="1"/>
</dbReference>
<keyword evidence="7" id="KW-0503">Monooxygenase</keyword>
<evidence type="ECO:0000256" key="5">
    <source>
        <dbReference type="ARBA" id="ARBA00023002"/>
    </source>
</evidence>
<dbReference type="PRINTS" id="PR00092">
    <property type="entry name" value="TYROSINASE"/>
</dbReference>
<evidence type="ECO:0000256" key="9">
    <source>
        <dbReference type="ARBA" id="ARBA00048233"/>
    </source>
</evidence>
<dbReference type="PROSITE" id="PS00497">
    <property type="entry name" value="TYROSINASE_1"/>
    <property type="match status" value="1"/>
</dbReference>
<dbReference type="GO" id="GO:0042438">
    <property type="term" value="P:melanin biosynthetic process"/>
    <property type="evidence" value="ECO:0007669"/>
    <property type="project" value="UniProtKB-KW"/>
</dbReference>
<dbReference type="EMBL" id="CP072754">
    <property type="protein sequence ID" value="QUC19030.1"/>
    <property type="molecule type" value="Genomic_DNA"/>
</dbReference>
<dbReference type="EC" id="1.14.18.1" evidence="3"/>
<sequence>MRSSKLLSALLMAAQAAAQSYYDFGFDIHAAIANQTIGRRQSGNTIAVGQLPRRQDGSLPARLEIREMRQNRYMWDLYILALSAMQAANQNDPLSWYQVAGIHGVPFTPYNNVQPVSGAEQSGYCTHNSVLFPMWHRPYLALYEQQLYTLARSIAQQFSDPGYRQAASEFRIPFFDWSVSFPGQSFLPDSMWSPVINQPGPNGSQRIANPLYSYRFNPLNPSDMIWPPFTTWPETKRAPSGGGSNPPSNNAQVNGALLGQLGSLQQRLYILFTRYTNYNAFGSKAWAASQGNAGWDSIESVHDVIHFFGGSGGHMGFVPVSAFDPLFFLHHANVDRMVAMWQILNGAAWMQPMQAGENGYTFTQGTWQTSSSPLTPFYDLNGNFYTSDSARNWEQFGYTYVDADPSRIGLNQLQSNLRANMNRWWGGSAFNGVQSRDESSAAGVAKNGNYTEWIANVVVDTHALSTGPFKISFFMGEKQDNSTLVGDVAMFSMPAMANTAAPKSSSKSSSTIPLTAALTALVKAGQLKSLDAQDVQPLLQKSLKFQVVQATGEKVDAAKVKGLGIQITSSEVALPKSDDEFPRWGDSVKRFDLY</sequence>
<proteinExistence type="inferred from homology"/>
<dbReference type="Gene3D" id="2.60.310.20">
    <property type="match status" value="1"/>
</dbReference>
<evidence type="ECO:0000259" key="12">
    <source>
        <dbReference type="PROSITE" id="PS00497"/>
    </source>
</evidence>
<comment type="catalytic activity">
    <reaction evidence="9">
        <text>2 L-dopa + O2 = 2 L-dopaquinone + 2 H2O</text>
        <dbReference type="Rhea" id="RHEA:34287"/>
        <dbReference type="ChEBI" id="CHEBI:15377"/>
        <dbReference type="ChEBI" id="CHEBI:15379"/>
        <dbReference type="ChEBI" id="CHEBI:57504"/>
        <dbReference type="ChEBI" id="CHEBI:57924"/>
        <dbReference type="EC" id="1.14.18.1"/>
    </reaction>
</comment>
<dbReference type="PANTHER" id="PTHR11474:SF76">
    <property type="entry name" value="SHKT DOMAIN-CONTAINING PROTEIN"/>
    <property type="match status" value="1"/>
</dbReference>
<comment type="similarity">
    <text evidence="2">Belongs to the tyrosinase family.</text>
</comment>
<keyword evidence="5" id="KW-0560">Oxidoreductase</keyword>
<dbReference type="PROSITE" id="PS00498">
    <property type="entry name" value="TYROSINASE_2"/>
    <property type="match status" value="1"/>
</dbReference>
<evidence type="ECO:0000256" key="11">
    <source>
        <dbReference type="SAM" id="SignalP"/>
    </source>
</evidence>
<keyword evidence="6" id="KW-0186">Copper</keyword>
<evidence type="ECO:0000256" key="7">
    <source>
        <dbReference type="ARBA" id="ARBA00023033"/>
    </source>
</evidence>
<dbReference type="RefSeq" id="XP_042996703.1">
    <property type="nucleotide sequence ID" value="XM_043140769.1"/>
</dbReference>
<dbReference type="GO" id="GO:0046872">
    <property type="term" value="F:metal ion binding"/>
    <property type="evidence" value="ECO:0007669"/>
    <property type="project" value="UniProtKB-KW"/>
</dbReference>
<evidence type="ECO:0000313" key="17">
    <source>
        <dbReference type="Proteomes" id="UP000054053"/>
    </source>
</evidence>
<feature type="domain" description="Tyrosinase copper-binding" evidence="13">
    <location>
        <begin position="324"/>
        <end position="335"/>
    </location>
</feature>
<reference evidence="15" key="3">
    <citation type="submission" date="2020-03" db="EMBL/GenBank/DDBJ databases">
        <title>A mixture of massive structural variations and highly conserved coding sequences in Ustilaginoidea virens genome.</title>
        <authorList>
            <person name="Zhang K."/>
            <person name="Zhao Z."/>
            <person name="Zhang Z."/>
            <person name="Li Y."/>
            <person name="Hsiang T."/>
            <person name="Sun W."/>
        </authorList>
    </citation>
    <scope>NUCLEOTIDE SEQUENCE</scope>
    <source>
        <strain evidence="15">UV-8b</strain>
    </source>
</reference>
<evidence type="ECO:0000313" key="16">
    <source>
        <dbReference type="Proteomes" id="UP000027002"/>
    </source>
</evidence>
<feature type="chain" id="PRO_5008195930" description="tyrosinase" evidence="11">
    <location>
        <begin position="19"/>
        <end position="594"/>
    </location>
</feature>
<keyword evidence="8" id="KW-0470">Melanin biosynthesis</keyword>
<dbReference type="GeneID" id="66064049"/>
<evidence type="ECO:0000256" key="1">
    <source>
        <dbReference type="ARBA" id="ARBA00001973"/>
    </source>
</evidence>
<evidence type="ECO:0000256" key="3">
    <source>
        <dbReference type="ARBA" id="ARBA00011906"/>
    </source>
</evidence>
<keyword evidence="16" id="KW-1185">Reference proteome</keyword>
<evidence type="ECO:0000256" key="10">
    <source>
        <dbReference type="ARBA" id="ARBA00048881"/>
    </source>
</evidence>
<dbReference type="Gene3D" id="1.10.1280.10">
    <property type="entry name" value="Di-copper center containing domain from catechol oxidase"/>
    <property type="match status" value="1"/>
</dbReference>
<evidence type="ECO:0000313" key="14">
    <source>
        <dbReference type="EMBL" id="GAO18831.1"/>
    </source>
</evidence>
<feature type="domain" description="Tyrosinase copper-binding" evidence="12">
    <location>
        <begin position="127"/>
        <end position="144"/>
    </location>
</feature>
<evidence type="ECO:0000313" key="15">
    <source>
        <dbReference type="EMBL" id="QUC19030.1"/>
    </source>
</evidence>
<dbReference type="Proteomes" id="UP000054053">
    <property type="component" value="Unassembled WGS sequence"/>
</dbReference>
<evidence type="ECO:0000259" key="13">
    <source>
        <dbReference type="PROSITE" id="PS00498"/>
    </source>
</evidence>
<accession>A0A063BRM1</accession>
<dbReference type="Proteomes" id="UP000027002">
    <property type="component" value="Chromosome 2"/>
</dbReference>
<protein>
    <recommendedName>
        <fullName evidence="3">tyrosinase</fullName>
        <ecNumber evidence="3">1.14.18.1</ecNumber>
    </recommendedName>
</protein>
<dbReference type="AlphaFoldDB" id="A0A063BRM1"/>
<dbReference type="Pfam" id="PF00264">
    <property type="entry name" value="Tyrosinase"/>
    <property type="match status" value="1"/>
</dbReference>